<feature type="signal peptide" evidence="1">
    <location>
        <begin position="1"/>
        <end position="21"/>
    </location>
</feature>
<comment type="caution">
    <text evidence="2">The sequence shown here is derived from an EMBL/GenBank/DDBJ whole genome shotgun (WGS) entry which is preliminary data.</text>
</comment>
<dbReference type="PROSITE" id="PS51257">
    <property type="entry name" value="PROKAR_LIPOPROTEIN"/>
    <property type="match status" value="1"/>
</dbReference>
<dbReference type="AlphaFoldDB" id="A0A967AWZ0"/>
<dbReference type="EMBL" id="VIKU02000008">
    <property type="protein sequence ID" value="NHF61447.1"/>
    <property type="molecule type" value="Genomic_DNA"/>
</dbReference>
<gene>
    <name evidence="2" type="ORF">FK220_018990</name>
</gene>
<name>A0A967AWZ0_9FLAO</name>
<evidence type="ECO:0000313" key="3">
    <source>
        <dbReference type="Proteomes" id="UP000707206"/>
    </source>
</evidence>
<dbReference type="InterPro" id="IPR013783">
    <property type="entry name" value="Ig-like_fold"/>
</dbReference>
<dbReference type="RefSeq" id="WP_152575943.1">
    <property type="nucleotide sequence ID" value="NZ_VIKU02000008.1"/>
</dbReference>
<reference evidence="2" key="1">
    <citation type="submission" date="2019-07" db="EMBL/GenBank/DDBJ databases">
        <authorList>
            <person name="De-Chao Zhang Q."/>
        </authorList>
    </citation>
    <scope>NUCLEOTIDE SEQUENCE</scope>
    <source>
        <strain evidence="2">TP-CH-4</strain>
    </source>
</reference>
<accession>A0A967AWZ0</accession>
<protein>
    <submittedName>
        <fullName evidence="2">Uncharacterized protein</fullName>
    </submittedName>
</protein>
<dbReference type="Proteomes" id="UP000707206">
    <property type="component" value="Unassembled WGS sequence"/>
</dbReference>
<evidence type="ECO:0000313" key="2">
    <source>
        <dbReference type="EMBL" id="NHF61447.1"/>
    </source>
</evidence>
<dbReference type="Gene3D" id="2.60.40.10">
    <property type="entry name" value="Immunoglobulins"/>
    <property type="match status" value="1"/>
</dbReference>
<keyword evidence="3" id="KW-1185">Reference proteome</keyword>
<reference evidence="2" key="2">
    <citation type="submission" date="2020-03" db="EMBL/GenBank/DDBJ databases">
        <title>Flavobacteriaceae bacterium strain TP-CH-4, a member of the family Flavobacteriaceae isolated from a deep-sea seamount.</title>
        <authorList>
            <person name="Zhang D.-C."/>
        </authorList>
    </citation>
    <scope>NUCLEOTIDE SEQUENCE</scope>
    <source>
        <strain evidence="2">TP-CH-4</strain>
    </source>
</reference>
<organism evidence="2 3">
    <name type="scientific">Pelagihabitans pacificus</name>
    <dbReference type="NCBI Taxonomy" id="2696054"/>
    <lineage>
        <taxon>Bacteria</taxon>
        <taxon>Pseudomonadati</taxon>
        <taxon>Bacteroidota</taxon>
        <taxon>Flavobacteriia</taxon>
        <taxon>Flavobacteriales</taxon>
        <taxon>Flavobacteriaceae</taxon>
        <taxon>Pelagihabitans</taxon>
    </lineage>
</organism>
<keyword evidence="1" id="KW-0732">Signal</keyword>
<feature type="chain" id="PRO_5037397739" evidence="1">
    <location>
        <begin position="22"/>
        <end position="175"/>
    </location>
</feature>
<sequence length="175" mass="19114">MKTFKFLKTLGILAILPFALLSCDPDEEPIVEETSPTIDLAVETISFSVVKTSDFVGVATITGSIKNIADNFVSGTGQQKVYLYERSLGTPTDQPGNLVAERSFTNLAAGETLEVSFSRAWNASSPAEGEFPPEYILYIGYDPDIYIDGNEHNDDTNTSNDELLESGMAINDLFR</sequence>
<proteinExistence type="predicted"/>
<evidence type="ECO:0000256" key="1">
    <source>
        <dbReference type="SAM" id="SignalP"/>
    </source>
</evidence>